<evidence type="ECO:0000256" key="1">
    <source>
        <dbReference type="SAM" id="MobiDB-lite"/>
    </source>
</evidence>
<proteinExistence type="predicted"/>
<reference evidence="2" key="1">
    <citation type="submission" date="2014-09" db="EMBL/GenBank/DDBJ databases">
        <authorList>
            <person name="Magalhaes I.L.F."/>
            <person name="Oliveira U."/>
            <person name="Santos F.R."/>
            <person name="Vidigal T.H.D.A."/>
            <person name="Brescovit A.D."/>
            <person name="Santos A.J."/>
        </authorList>
    </citation>
    <scope>NUCLEOTIDE SEQUENCE</scope>
    <source>
        <tissue evidence="2">Shoot tissue taken approximately 20 cm above the soil surface</tissue>
    </source>
</reference>
<reference evidence="2" key="2">
    <citation type="journal article" date="2015" name="Data Brief">
        <title>Shoot transcriptome of the giant reed, Arundo donax.</title>
        <authorList>
            <person name="Barrero R.A."/>
            <person name="Guerrero F.D."/>
            <person name="Moolhuijzen P."/>
            <person name="Goolsby J.A."/>
            <person name="Tidwell J."/>
            <person name="Bellgard S.E."/>
            <person name="Bellgard M.I."/>
        </authorList>
    </citation>
    <scope>NUCLEOTIDE SEQUENCE</scope>
    <source>
        <tissue evidence="2">Shoot tissue taken approximately 20 cm above the soil surface</tissue>
    </source>
</reference>
<sequence>MSQQRRWRRRGGGVRGGGGGGGAWDLARAMASKTARVFGALLSGSAQCTTKQLACCPAG</sequence>
<organism evidence="2">
    <name type="scientific">Arundo donax</name>
    <name type="common">Giant reed</name>
    <name type="synonym">Donax arundinaceus</name>
    <dbReference type="NCBI Taxonomy" id="35708"/>
    <lineage>
        <taxon>Eukaryota</taxon>
        <taxon>Viridiplantae</taxon>
        <taxon>Streptophyta</taxon>
        <taxon>Embryophyta</taxon>
        <taxon>Tracheophyta</taxon>
        <taxon>Spermatophyta</taxon>
        <taxon>Magnoliopsida</taxon>
        <taxon>Liliopsida</taxon>
        <taxon>Poales</taxon>
        <taxon>Poaceae</taxon>
        <taxon>PACMAD clade</taxon>
        <taxon>Arundinoideae</taxon>
        <taxon>Arundineae</taxon>
        <taxon>Arundo</taxon>
    </lineage>
</organism>
<feature type="region of interest" description="Disordered" evidence="1">
    <location>
        <begin position="1"/>
        <end position="22"/>
    </location>
</feature>
<name>A0A0A8YTP5_ARUDO</name>
<feature type="compositionally biased region" description="Gly residues" evidence="1">
    <location>
        <begin position="13"/>
        <end position="22"/>
    </location>
</feature>
<dbReference type="AlphaFoldDB" id="A0A0A8YTP5"/>
<dbReference type="EMBL" id="GBRH01267954">
    <property type="protein sequence ID" value="JAD29941.1"/>
    <property type="molecule type" value="Transcribed_RNA"/>
</dbReference>
<feature type="compositionally biased region" description="Basic residues" evidence="1">
    <location>
        <begin position="1"/>
        <end position="12"/>
    </location>
</feature>
<accession>A0A0A8YTP5</accession>
<evidence type="ECO:0000313" key="2">
    <source>
        <dbReference type="EMBL" id="JAD29941.1"/>
    </source>
</evidence>
<protein>
    <submittedName>
        <fullName evidence="2">Uncharacterized protein</fullName>
    </submittedName>
</protein>